<dbReference type="PATRIC" id="fig|1411148.3.peg.1105"/>
<dbReference type="EMBL" id="AYUF01000428">
    <property type="protein sequence ID" value="ETK01904.1"/>
    <property type="molecule type" value="Genomic_DNA"/>
</dbReference>
<dbReference type="Pfam" id="PF02321">
    <property type="entry name" value="OEP"/>
    <property type="match status" value="2"/>
</dbReference>
<gene>
    <name evidence="3" type="ORF">N425_07245</name>
</gene>
<dbReference type="NCBIfam" id="TIGR01845">
    <property type="entry name" value="outer_NodT"/>
    <property type="match status" value="1"/>
</dbReference>
<keyword evidence="2" id="KW-1134">Transmembrane beta strand</keyword>
<dbReference type="InterPro" id="IPR003423">
    <property type="entry name" value="OMP_efflux"/>
</dbReference>
<protein>
    <submittedName>
        <fullName evidence="3">Multidrug transporter</fullName>
    </submittedName>
</protein>
<keyword evidence="2" id="KW-0732">Signal</keyword>
<comment type="similarity">
    <text evidence="1 2">Belongs to the outer membrane factor (OMF) (TC 1.B.17) family.</text>
</comment>
<dbReference type="PANTHER" id="PTHR30203:SF33">
    <property type="entry name" value="BLR4455 PROTEIN"/>
    <property type="match status" value="1"/>
</dbReference>
<dbReference type="InterPro" id="IPR010131">
    <property type="entry name" value="MdtP/NodT-like"/>
</dbReference>
<dbReference type="Gene3D" id="1.20.1600.10">
    <property type="entry name" value="Outer membrane efflux proteins (OEP)"/>
    <property type="match status" value="1"/>
</dbReference>
<comment type="subcellular location">
    <subcellularLocation>
        <location evidence="2">Cell membrane</location>
        <topology evidence="2">Lipid-anchor</topology>
    </subcellularLocation>
</comment>
<proteinExistence type="inferred from homology"/>
<evidence type="ECO:0000256" key="1">
    <source>
        <dbReference type="ARBA" id="ARBA00007613"/>
    </source>
</evidence>
<feature type="signal peptide" evidence="2">
    <location>
        <begin position="1"/>
        <end position="26"/>
    </location>
</feature>
<dbReference type="AlphaFoldDB" id="W2C3W3"/>
<dbReference type="GO" id="GO:0005886">
    <property type="term" value="C:plasma membrane"/>
    <property type="evidence" value="ECO:0007669"/>
    <property type="project" value="UniProtKB-SubCell"/>
</dbReference>
<keyword evidence="2" id="KW-0564">Palmitate</keyword>
<evidence type="ECO:0000313" key="4">
    <source>
        <dbReference type="Proteomes" id="UP000018837"/>
    </source>
</evidence>
<keyword evidence="2" id="KW-0472">Membrane</keyword>
<keyword evidence="2" id="KW-0449">Lipoprotein</keyword>
<reference evidence="3 4" key="1">
    <citation type="submission" date="2013-11" db="EMBL/GenBank/DDBJ databases">
        <title>Single cell genomics of uncultured Tannerella BU063 (oral taxon 286).</title>
        <authorList>
            <person name="Beall C.J."/>
            <person name="Campbell A.G."/>
            <person name="Griffen A.L."/>
            <person name="Podar M."/>
            <person name="Leys E.J."/>
        </authorList>
    </citation>
    <scope>NUCLEOTIDE SEQUENCE [LARGE SCALE GENOMIC DNA]</scope>
    <source>
        <strain evidence="3">Cell 2</strain>
    </source>
</reference>
<dbReference type="Gene3D" id="2.20.200.10">
    <property type="entry name" value="Outer membrane efflux proteins (OEP)"/>
    <property type="match status" value="1"/>
</dbReference>
<sequence length="460" mass="50280">MNMTVMKRTFLTLVAAAMLTSCGIYTNYQRPDSVRTDGLYGNAEKPDGDTSNLGRLPWRDVFTDVRLQALIERGLRNNTDLGRAHLQVEQAEASLSTANLAFLPAFTLAPQATLSGIDGAAPSQTYRLPLTASWQLDVFGSLRNARQRARTLLLASQAYRQAVQAQVVSGIATYYYTLAMLDEQLKISEETAANWQKNVETMRALMAAGRYNDAAVSQSEANWYSVSASMLSLRQQIRETENRLAVLLGDSIHAVERGEMDAWQMPASLSVGLPASLLAQRPDVMRAEQSLAAAFYATNGARAAFYPSITLSGTAGWTSSAGAAITNPSNFIWSAVASLTQPLFQNGRLRAQLRITRAEQESATLTFRQTLLNAGMEVNNALTQVQTYEAKAEYYDKQVASLERAVKATTLLMEHGSATYLEVLTAQQSLLAARLTRLTNRYNEISSVITLYQALGGGAQ</sequence>
<keyword evidence="2" id="KW-0812">Transmembrane</keyword>
<dbReference type="GO" id="GO:0015562">
    <property type="term" value="F:efflux transmembrane transporter activity"/>
    <property type="evidence" value="ECO:0007669"/>
    <property type="project" value="InterPro"/>
</dbReference>
<organism evidence="3 4">
    <name type="scientific">Tannerella sp. oral taxon BU063 isolate Cell 2</name>
    <dbReference type="NCBI Taxonomy" id="1411148"/>
    <lineage>
        <taxon>Bacteria</taxon>
        <taxon>Pseudomonadati</taxon>
        <taxon>Bacteroidota</taxon>
        <taxon>Bacteroidia</taxon>
        <taxon>Bacteroidales</taxon>
        <taxon>Tannerellaceae</taxon>
        <taxon>Tannerella</taxon>
    </lineage>
</organism>
<name>W2C3W3_9BACT</name>
<dbReference type="PANTHER" id="PTHR30203">
    <property type="entry name" value="OUTER MEMBRANE CATION EFFLUX PROTEIN"/>
    <property type="match status" value="1"/>
</dbReference>
<evidence type="ECO:0000256" key="2">
    <source>
        <dbReference type="RuleBase" id="RU362097"/>
    </source>
</evidence>
<dbReference type="PROSITE" id="PS51257">
    <property type="entry name" value="PROKAR_LIPOPROTEIN"/>
    <property type="match status" value="1"/>
</dbReference>
<feature type="chain" id="PRO_5001444237" evidence="2">
    <location>
        <begin position="27"/>
        <end position="460"/>
    </location>
</feature>
<dbReference type="Proteomes" id="UP000018837">
    <property type="component" value="Unassembled WGS sequence"/>
</dbReference>
<accession>W2C3W3</accession>
<comment type="caution">
    <text evidence="3">The sequence shown here is derived from an EMBL/GenBank/DDBJ whole genome shotgun (WGS) entry which is preliminary data.</text>
</comment>
<evidence type="ECO:0000313" key="3">
    <source>
        <dbReference type="EMBL" id="ETK01904.1"/>
    </source>
</evidence>
<dbReference type="SUPFAM" id="SSF56954">
    <property type="entry name" value="Outer membrane efflux proteins (OEP)"/>
    <property type="match status" value="1"/>
</dbReference>